<accession>A0A6B2R0V4</accession>
<dbReference type="AlphaFoldDB" id="A0A6B2R0V4"/>
<dbReference type="SUPFAM" id="SSF51556">
    <property type="entry name" value="Metallo-dependent hydrolases"/>
    <property type="match status" value="1"/>
</dbReference>
<dbReference type="GO" id="GO:0016787">
    <property type="term" value="F:hydrolase activity"/>
    <property type="evidence" value="ECO:0007669"/>
    <property type="project" value="UniProtKB-KW"/>
</dbReference>
<protein>
    <submittedName>
        <fullName evidence="2">Amidohydrolase family protein</fullName>
    </submittedName>
</protein>
<reference evidence="2" key="1">
    <citation type="submission" date="2020-02" db="EMBL/GenBank/DDBJ databases">
        <authorList>
            <person name="Chen W.-M."/>
        </authorList>
    </citation>
    <scope>NUCLEOTIDE SEQUENCE</scope>
    <source>
        <strain evidence="2">NBD-18</strain>
    </source>
</reference>
<dbReference type="PANTHER" id="PTHR35563:SF2">
    <property type="entry name" value="BARREL METAL-DEPENDENT HYDROLASE, PUTATIVE (AFU_ORTHOLOGUE AFUA_1G16240)-RELATED"/>
    <property type="match status" value="1"/>
</dbReference>
<gene>
    <name evidence="2" type="ORF">G3I67_11010</name>
</gene>
<name>A0A6B2R0V4_9BURK</name>
<proteinExistence type="predicted"/>
<evidence type="ECO:0000313" key="2">
    <source>
        <dbReference type="EMBL" id="NDY83763.1"/>
    </source>
</evidence>
<dbReference type="InterPro" id="IPR006680">
    <property type="entry name" value="Amidohydro-rel"/>
</dbReference>
<comment type="caution">
    <text evidence="2">The sequence shown here is derived from an EMBL/GenBank/DDBJ whole genome shotgun (WGS) entry which is preliminary data.</text>
</comment>
<dbReference type="Gene3D" id="3.20.20.140">
    <property type="entry name" value="Metal-dependent hydrolases"/>
    <property type="match status" value="1"/>
</dbReference>
<keyword evidence="2" id="KW-0378">Hydrolase</keyword>
<dbReference type="InterPro" id="IPR032466">
    <property type="entry name" value="Metal_Hydrolase"/>
</dbReference>
<evidence type="ECO:0000259" key="1">
    <source>
        <dbReference type="Pfam" id="PF04909"/>
    </source>
</evidence>
<organism evidence="2">
    <name type="scientific">Sheuella amnicola</name>
    <dbReference type="NCBI Taxonomy" id="2707330"/>
    <lineage>
        <taxon>Bacteria</taxon>
        <taxon>Pseudomonadati</taxon>
        <taxon>Pseudomonadota</taxon>
        <taxon>Betaproteobacteria</taxon>
        <taxon>Burkholderiales</taxon>
        <taxon>Alcaligenaceae</taxon>
        <taxon>Sheuella</taxon>
    </lineage>
</organism>
<dbReference type="PANTHER" id="PTHR35563">
    <property type="entry name" value="BARREL METAL-DEPENDENT HYDROLASE, PUTATIVE (AFU_ORTHOLOGUE AFUA_1G16240)-RELATED"/>
    <property type="match status" value="1"/>
</dbReference>
<sequence>MSTHLLGPVLDLRSPKRQVPAGTIDCHAHIFDQFDKYPMDPDRKYTPPLCTRESWLNMHRIMGVHRGVQVHGSTYAFDNSITEDFIRTDPDRFRAVGAIAPGTSRSHIAKLHEAGFRAARLMDQYPNGATTRDLEKIVDIVAEFGWHIEINILNGADWIGLEKRLMDCPVGLVFDHMGRIRGNTGIDSPEFAVIRRLLDQKNNTWVKISSWYRMSDAPVPATGMPLYPDMKPFAQTLLTHHADRCVWGTNWPHPGIQKNMLNDIDLLDLLESWIPDEATRQKLFVTNAEKLYGFKPYQA</sequence>
<dbReference type="RefSeq" id="WP_163655298.1">
    <property type="nucleotide sequence ID" value="NZ_JAAGRN010000007.1"/>
</dbReference>
<dbReference type="EMBL" id="JAAGRN010000007">
    <property type="protein sequence ID" value="NDY83763.1"/>
    <property type="molecule type" value="Genomic_DNA"/>
</dbReference>
<feature type="domain" description="Amidohydrolase-related" evidence="1">
    <location>
        <begin position="24"/>
        <end position="294"/>
    </location>
</feature>
<dbReference type="Pfam" id="PF04909">
    <property type="entry name" value="Amidohydro_2"/>
    <property type="match status" value="1"/>
</dbReference>
<dbReference type="InterPro" id="IPR052358">
    <property type="entry name" value="Aro_Compnd_Degr_Hydrolases"/>
</dbReference>